<organism evidence="4 5">
    <name type="scientific">Colletotrichum plurivorum</name>
    <dbReference type="NCBI Taxonomy" id="2175906"/>
    <lineage>
        <taxon>Eukaryota</taxon>
        <taxon>Fungi</taxon>
        <taxon>Dikarya</taxon>
        <taxon>Ascomycota</taxon>
        <taxon>Pezizomycotina</taxon>
        <taxon>Sordariomycetes</taxon>
        <taxon>Hypocreomycetidae</taxon>
        <taxon>Glomerellales</taxon>
        <taxon>Glomerellaceae</taxon>
        <taxon>Colletotrichum</taxon>
        <taxon>Colletotrichum orchidearum species complex</taxon>
    </lineage>
</organism>
<gene>
    <name evidence="4" type="ORF">CPLU01_12898</name>
</gene>
<evidence type="ECO:0000259" key="3">
    <source>
        <dbReference type="Pfam" id="PF26640"/>
    </source>
</evidence>
<dbReference type="InterPro" id="IPR010730">
    <property type="entry name" value="HET"/>
</dbReference>
<evidence type="ECO:0000256" key="1">
    <source>
        <dbReference type="SAM" id="MobiDB-lite"/>
    </source>
</evidence>
<sequence length="591" mass="66580">MRLLNTSKLELTEFLLGVPSYAILSHTWFEDEVLFQDITGTRGTKAPNAKAGWGKVRAACELARTLGYEWIWIDTCCIDKSSSAELSEAINSMFRWYSNAAICIAYLADVPLRTAKVSDAFVTDSRWFTRGWTLQELLAPADLDFYSADWARLGSRAHFAAAIEERTQIDAGFLKVPSISLSAASVAERMCWASGRQTTRVEDRAYSLLGIFGVNMPLIYGEGDRAFRRLQEEILRKIDDDSIFAWGTAPVERVPPVLSRLEPGQPLLADSPSWFAYSGDIVPFSTPDLSTRRNRFQDKGVMLATPLWNPAGSSGRAQSLNLAEEPLYLGPLRCRRKKDFFDCIAISLRSSYTEEEQLNRLEGRGNRYSSCFRLCGGLFLAPRTMWTRYSVCTPFVPFDRPPSLATVAVMGDDKAFLERGYAITEVYSASWGYREMPILFPYTIIQASQTWDLSEPVVVRLQERLDGQGPRAPGIALVLQFRYDDPFGDQPQLFPMHPRRTKNRAVRIPEDRTLKDIADVVPKKSRHDDEPVHTGEPDGGGGGGHAAAVRTDLSRTPAAPPMELEIWDKFKLSVTTEPSDRRRHQFFPRFR</sequence>
<keyword evidence="5" id="KW-1185">Reference proteome</keyword>
<feature type="domain" description="DUF8212" evidence="3">
    <location>
        <begin position="225"/>
        <end position="249"/>
    </location>
</feature>
<accession>A0A8H6N560</accession>
<feature type="domain" description="Heterokaryon incompatibility" evidence="2">
    <location>
        <begin position="21"/>
        <end position="109"/>
    </location>
</feature>
<dbReference type="EMBL" id="WIGO01000279">
    <property type="protein sequence ID" value="KAF6819886.1"/>
    <property type="molecule type" value="Genomic_DNA"/>
</dbReference>
<dbReference type="InterPro" id="IPR058525">
    <property type="entry name" value="DUF8212"/>
</dbReference>
<reference evidence="4" key="1">
    <citation type="journal article" date="2020" name="Phytopathology">
        <title>Genome Sequence Resources of Colletotrichum truncatum, C. plurivorum, C. musicola, and C. sojae: Four Species Pathogenic to Soybean (Glycine max).</title>
        <authorList>
            <person name="Rogerio F."/>
            <person name="Boufleur T.R."/>
            <person name="Ciampi-Guillardi M."/>
            <person name="Sukno S.A."/>
            <person name="Thon M.R."/>
            <person name="Massola Junior N.S."/>
            <person name="Baroncelli R."/>
        </authorList>
    </citation>
    <scope>NUCLEOTIDE SEQUENCE</scope>
    <source>
        <strain evidence="4">LFN00145</strain>
    </source>
</reference>
<evidence type="ECO:0000313" key="4">
    <source>
        <dbReference type="EMBL" id="KAF6819886.1"/>
    </source>
</evidence>
<dbReference type="PANTHER" id="PTHR10622">
    <property type="entry name" value="HET DOMAIN-CONTAINING PROTEIN"/>
    <property type="match status" value="1"/>
</dbReference>
<dbReference type="Proteomes" id="UP000654918">
    <property type="component" value="Unassembled WGS sequence"/>
</dbReference>
<comment type="caution">
    <text evidence="4">The sequence shown here is derived from an EMBL/GenBank/DDBJ whole genome shotgun (WGS) entry which is preliminary data.</text>
</comment>
<proteinExistence type="predicted"/>
<dbReference type="AlphaFoldDB" id="A0A8H6N560"/>
<dbReference type="PANTHER" id="PTHR10622:SF10">
    <property type="entry name" value="HET DOMAIN-CONTAINING PROTEIN"/>
    <property type="match status" value="1"/>
</dbReference>
<evidence type="ECO:0000259" key="2">
    <source>
        <dbReference type="Pfam" id="PF06985"/>
    </source>
</evidence>
<feature type="region of interest" description="Disordered" evidence="1">
    <location>
        <begin position="520"/>
        <end position="548"/>
    </location>
</feature>
<name>A0A8H6N560_9PEZI</name>
<dbReference type="Pfam" id="PF06985">
    <property type="entry name" value="HET"/>
    <property type="match status" value="1"/>
</dbReference>
<dbReference type="Pfam" id="PF26640">
    <property type="entry name" value="DUF8212"/>
    <property type="match status" value="1"/>
</dbReference>
<feature type="compositionally biased region" description="Basic and acidic residues" evidence="1">
    <location>
        <begin position="520"/>
        <end position="536"/>
    </location>
</feature>
<protein>
    <submittedName>
        <fullName evidence="4">Het domain-containing protein</fullName>
    </submittedName>
</protein>
<evidence type="ECO:0000313" key="5">
    <source>
        <dbReference type="Proteomes" id="UP000654918"/>
    </source>
</evidence>